<evidence type="ECO:0000256" key="7">
    <source>
        <dbReference type="ARBA" id="ARBA00023186"/>
    </source>
</evidence>
<feature type="non-terminal residue" evidence="12">
    <location>
        <position position="1"/>
    </location>
</feature>
<dbReference type="GO" id="GO:0005737">
    <property type="term" value="C:cytoplasm"/>
    <property type="evidence" value="ECO:0007669"/>
    <property type="project" value="UniProtKB-SubCell"/>
</dbReference>
<evidence type="ECO:0000259" key="10">
    <source>
        <dbReference type="Pfam" id="PF05697"/>
    </source>
</evidence>
<evidence type="ECO:0000259" key="11">
    <source>
        <dbReference type="Pfam" id="PF05698"/>
    </source>
</evidence>
<reference evidence="12 13" key="1">
    <citation type="journal article" date="2018" name="ISME J.">
        <title>A methanotrophic archaeon couples anaerobic oxidation of methane to Fe(III) reduction.</title>
        <authorList>
            <person name="Cai C."/>
            <person name="Leu A.O."/>
            <person name="Xie G.J."/>
            <person name="Guo J."/>
            <person name="Feng Y."/>
            <person name="Zhao J.X."/>
            <person name="Tyson G.W."/>
            <person name="Yuan Z."/>
            <person name="Hu S."/>
        </authorList>
    </citation>
    <scope>NUCLEOTIDE SEQUENCE [LARGE SCALE GENOMIC DNA]</scope>
    <source>
        <strain evidence="12">FeB_12</strain>
    </source>
</reference>
<evidence type="ECO:0000256" key="9">
    <source>
        <dbReference type="ARBA" id="ARBA00029986"/>
    </source>
</evidence>
<keyword evidence="8" id="KW-0413">Isomerase</keyword>
<dbReference type="NCBIfam" id="TIGR00115">
    <property type="entry name" value="tig"/>
    <property type="match status" value="1"/>
</dbReference>
<proteinExistence type="inferred from homology"/>
<dbReference type="PIRSF" id="PIRSF003095">
    <property type="entry name" value="Trigger_factor"/>
    <property type="match status" value="1"/>
</dbReference>
<dbReference type="InterPro" id="IPR037041">
    <property type="entry name" value="Trigger_fac_C_sf"/>
</dbReference>
<evidence type="ECO:0000256" key="1">
    <source>
        <dbReference type="ARBA" id="ARBA00000971"/>
    </source>
</evidence>
<dbReference type="SUPFAM" id="SSF54534">
    <property type="entry name" value="FKBP-like"/>
    <property type="match status" value="1"/>
</dbReference>
<evidence type="ECO:0000256" key="2">
    <source>
        <dbReference type="ARBA" id="ARBA00004496"/>
    </source>
</evidence>
<dbReference type="InterPro" id="IPR027304">
    <property type="entry name" value="Trigger_fact/SurA_dom_sf"/>
</dbReference>
<dbReference type="EMBL" id="PQAP01000220">
    <property type="protein sequence ID" value="PWB68020.1"/>
    <property type="molecule type" value="Genomic_DNA"/>
</dbReference>
<feature type="domain" description="Trigger factor C-terminal" evidence="11">
    <location>
        <begin position="232"/>
        <end position="379"/>
    </location>
</feature>
<dbReference type="SUPFAM" id="SSF102735">
    <property type="entry name" value="Trigger factor ribosome-binding domain"/>
    <property type="match status" value="1"/>
</dbReference>
<dbReference type="Gene3D" id="3.30.70.1050">
    <property type="entry name" value="Trigger factor ribosome-binding domain"/>
    <property type="match status" value="1"/>
</dbReference>
<accession>A0A855X290</accession>
<name>A0A855X290_9BACT</name>
<dbReference type="Proteomes" id="UP000250918">
    <property type="component" value="Unassembled WGS sequence"/>
</dbReference>
<evidence type="ECO:0000256" key="3">
    <source>
        <dbReference type="ARBA" id="ARBA00005464"/>
    </source>
</evidence>
<evidence type="ECO:0000313" key="12">
    <source>
        <dbReference type="EMBL" id="PWB68020.1"/>
    </source>
</evidence>
<protein>
    <recommendedName>
        <fullName evidence="5">Trigger factor</fullName>
        <ecNumber evidence="4">5.2.1.8</ecNumber>
    </recommendedName>
    <alternativeName>
        <fullName evidence="9">PPIase</fullName>
    </alternativeName>
</protein>
<sequence>KFDEVKRSVTLKGFRKGKAPMAMIRSVYADEVKADVVDELIKATFPEAVRQHTLNVASRPTLTNLNFNDDGGFTYTATVEVFPDIPTVTFDKLEVPTHEIAIKDEEIDEVVAYFRKRHADIRVVNREARDGDIVIADMKKIADPKLALDTSDFPDSQIDLGNKMTVKEFREQLPGVKAGDQKQIEVVYPDDYSDNRFAGARITYDCTIKQVKEQILPEVNDGFAKLTGIAETVLELRLKIREDLTKRREDDLHREQKRELVRQVCEANPIPIPDGMVNDYLDSVVEDFKKNYPDAAEAEIRENYRQVGIDTMRWDMLWHSLAEQQKIEVSPADTEKWIEGFATRNSITVEQAQQTLNKSGRLKELRESLLEEKVMAFLTEKARMVPVPVSGKD</sequence>
<feature type="domain" description="Trigger factor ribosome-binding bacterial" evidence="10">
    <location>
        <begin position="2"/>
        <end position="111"/>
    </location>
</feature>
<comment type="similarity">
    <text evidence="3">Belongs to the FKBP-type PPIase family. Tig subfamily.</text>
</comment>
<dbReference type="GO" id="GO:0015031">
    <property type="term" value="P:protein transport"/>
    <property type="evidence" value="ECO:0007669"/>
    <property type="project" value="InterPro"/>
</dbReference>
<dbReference type="InterPro" id="IPR008881">
    <property type="entry name" value="Trigger_fac_ribosome-bd_bac"/>
</dbReference>
<dbReference type="Gene3D" id="3.10.50.40">
    <property type="match status" value="1"/>
</dbReference>
<dbReference type="GO" id="GO:0003755">
    <property type="term" value="F:peptidyl-prolyl cis-trans isomerase activity"/>
    <property type="evidence" value="ECO:0007669"/>
    <property type="project" value="UniProtKB-KW"/>
</dbReference>
<dbReference type="Pfam" id="PF05698">
    <property type="entry name" value="Trigger_C"/>
    <property type="match status" value="1"/>
</dbReference>
<dbReference type="SUPFAM" id="SSF109998">
    <property type="entry name" value="Triger factor/SurA peptide-binding domain-like"/>
    <property type="match status" value="1"/>
</dbReference>
<dbReference type="Pfam" id="PF05697">
    <property type="entry name" value="Trigger_N"/>
    <property type="match status" value="1"/>
</dbReference>
<evidence type="ECO:0000256" key="5">
    <source>
        <dbReference type="ARBA" id="ARBA00016902"/>
    </source>
</evidence>
<evidence type="ECO:0000313" key="13">
    <source>
        <dbReference type="Proteomes" id="UP000250918"/>
    </source>
</evidence>
<organism evidence="12 13">
    <name type="scientific">candidate division GN15 bacterium</name>
    <dbReference type="NCBI Taxonomy" id="2072418"/>
    <lineage>
        <taxon>Bacteria</taxon>
        <taxon>candidate division GN15</taxon>
    </lineage>
</organism>
<comment type="catalytic activity">
    <reaction evidence="1">
        <text>[protein]-peptidylproline (omega=180) = [protein]-peptidylproline (omega=0)</text>
        <dbReference type="Rhea" id="RHEA:16237"/>
        <dbReference type="Rhea" id="RHEA-COMP:10747"/>
        <dbReference type="Rhea" id="RHEA-COMP:10748"/>
        <dbReference type="ChEBI" id="CHEBI:83833"/>
        <dbReference type="ChEBI" id="CHEBI:83834"/>
        <dbReference type="EC" id="5.2.1.8"/>
    </reaction>
</comment>
<keyword evidence="7" id="KW-0143">Chaperone</keyword>
<comment type="caution">
    <text evidence="12">The sequence shown here is derived from an EMBL/GenBank/DDBJ whole genome shotgun (WGS) entry which is preliminary data.</text>
</comment>
<dbReference type="InterPro" id="IPR046357">
    <property type="entry name" value="PPIase_dom_sf"/>
</dbReference>
<dbReference type="GO" id="GO:0006457">
    <property type="term" value="P:protein folding"/>
    <property type="evidence" value="ECO:0007669"/>
    <property type="project" value="InterPro"/>
</dbReference>
<dbReference type="EC" id="5.2.1.8" evidence="4"/>
<dbReference type="HAMAP" id="MF_00303">
    <property type="entry name" value="Trigger_factor_Tig"/>
    <property type="match status" value="1"/>
</dbReference>
<keyword evidence="6" id="KW-0697">Rotamase</keyword>
<comment type="subcellular location">
    <subcellularLocation>
        <location evidence="2">Cytoplasm</location>
    </subcellularLocation>
</comment>
<evidence type="ECO:0000256" key="8">
    <source>
        <dbReference type="ARBA" id="ARBA00023235"/>
    </source>
</evidence>
<dbReference type="InterPro" id="IPR008880">
    <property type="entry name" value="Trigger_fac_C"/>
</dbReference>
<dbReference type="AlphaFoldDB" id="A0A855X290"/>
<dbReference type="InterPro" id="IPR005215">
    <property type="entry name" value="Trig_fac"/>
</dbReference>
<dbReference type="Gene3D" id="1.10.3120.10">
    <property type="entry name" value="Trigger factor, C-terminal domain"/>
    <property type="match status" value="1"/>
</dbReference>
<dbReference type="InterPro" id="IPR036611">
    <property type="entry name" value="Trigger_fac_ribosome-bd_sf"/>
</dbReference>
<evidence type="ECO:0000256" key="4">
    <source>
        <dbReference type="ARBA" id="ARBA00013194"/>
    </source>
</evidence>
<gene>
    <name evidence="12" type="primary">tig</name>
    <name evidence="12" type="ORF">C3F09_12460</name>
</gene>
<evidence type="ECO:0000256" key="6">
    <source>
        <dbReference type="ARBA" id="ARBA00023110"/>
    </source>
</evidence>